<dbReference type="EMBL" id="QRNJ01000103">
    <property type="protein sequence ID" value="RHK32794.1"/>
    <property type="molecule type" value="Genomic_DNA"/>
</dbReference>
<name>A0A415G307_9FIRM</name>
<gene>
    <name evidence="1" type="ORF">DW068_16300</name>
</gene>
<dbReference type="Proteomes" id="UP000283497">
    <property type="component" value="Unassembled WGS sequence"/>
</dbReference>
<evidence type="ECO:0000313" key="1">
    <source>
        <dbReference type="EMBL" id="RHK32794.1"/>
    </source>
</evidence>
<dbReference type="AlphaFoldDB" id="A0A415G307"/>
<organism evidence="1 2">
    <name type="scientific">Anaerobutyricum hallii</name>
    <dbReference type="NCBI Taxonomy" id="39488"/>
    <lineage>
        <taxon>Bacteria</taxon>
        <taxon>Bacillati</taxon>
        <taxon>Bacillota</taxon>
        <taxon>Clostridia</taxon>
        <taxon>Lachnospirales</taxon>
        <taxon>Lachnospiraceae</taxon>
        <taxon>Anaerobutyricum</taxon>
    </lineage>
</organism>
<dbReference type="RefSeq" id="WP_118315318.1">
    <property type="nucleotide sequence ID" value="NZ_CAUEJX010000001.1"/>
</dbReference>
<evidence type="ECO:0008006" key="3">
    <source>
        <dbReference type="Google" id="ProtNLM"/>
    </source>
</evidence>
<dbReference type="InterPro" id="IPR010992">
    <property type="entry name" value="IHF-like_DNA-bd_dom_sf"/>
</dbReference>
<dbReference type="Pfam" id="PF00216">
    <property type="entry name" value="Bac_DNA_binding"/>
    <property type="match status" value="1"/>
</dbReference>
<dbReference type="GO" id="GO:0030527">
    <property type="term" value="F:structural constituent of chromatin"/>
    <property type="evidence" value="ECO:0007669"/>
    <property type="project" value="InterPro"/>
</dbReference>
<comment type="caution">
    <text evidence="1">The sequence shown here is derived from an EMBL/GenBank/DDBJ whole genome shotgun (WGS) entry which is preliminary data.</text>
</comment>
<dbReference type="GO" id="GO:0003677">
    <property type="term" value="F:DNA binding"/>
    <property type="evidence" value="ECO:0007669"/>
    <property type="project" value="InterPro"/>
</dbReference>
<dbReference type="Gene3D" id="4.10.520.10">
    <property type="entry name" value="IHF-like DNA-binding proteins"/>
    <property type="match status" value="1"/>
</dbReference>
<dbReference type="InterPro" id="IPR000119">
    <property type="entry name" value="Hist_DNA-bd"/>
</dbReference>
<protein>
    <recommendedName>
        <fullName evidence="3">Integration host factor subunit beta</fullName>
    </recommendedName>
</protein>
<evidence type="ECO:0000313" key="2">
    <source>
        <dbReference type="Proteomes" id="UP000283497"/>
    </source>
</evidence>
<sequence>MKTISRREFIDMVAERSGNIYPKVDLYYIIRDTFWCLEDILRDGNRFEVKGILGIYPKYIEERQYNNFNKGKATVPPHYKAVIKPYSRLRRACEELTEERLGEGLNEAEEDFDYSEEE</sequence>
<accession>A0A415G307</accession>
<dbReference type="SUPFAM" id="SSF47729">
    <property type="entry name" value="IHF-like DNA-binding proteins"/>
    <property type="match status" value="1"/>
</dbReference>
<reference evidence="1 2" key="1">
    <citation type="submission" date="2018-08" db="EMBL/GenBank/DDBJ databases">
        <title>A genome reference for cultivated species of the human gut microbiota.</title>
        <authorList>
            <person name="Zou Y."/>
            <person name="Xue W."/>
            <person name="Luo G."/>
        </authorList>
    </citation>
    <scope>NUCLEOTIDE SEQUENCE [LARGE SCALE GENOMIC DNA]</scope>
    <source>
        <strain evidence="1 2">AF45-14BH</strain>
    </source>
</reference>
<proteinExistence type="predicted"/>